<dbReference type="Gene3D" id="1.10.10.10">
    <property type="entry name" value="Winged helix-like DNA-binding domain superfamily/Winged helix DNA-binding domain"/>
    <property type="match status" value="1"/>
</dbReference>
<dbReference type="GO" id="GO:0097063">
    <property type="term" value="F:cadmium ion sensor activity"/>
    <property type="evidence" value="ECO:0007669"/>
    <property type="project" value="TreeGrafter"/>
</dbReference>
<dbReference type="Pfam" id="PF12840">
    <property type="entry name" value="HTH_20"/>
    <property type="match status" value="1"/>
</dbReference>
<feature type="domain" description="HTH arsR-type" evidence="1">
    <location>
        <begin position="1"/>
        <end position="94"/>
    </location>
</feature>
<dbReference type="GO" id="GO:0046686">
    <property type="term" value="P:response to cadmium ion"/>
    <property type="evidence" value="ECO:0007669"/>
    <property type="project" value="TreeGrafter"/>
</dbReference>
<reference evidence="2 3" key="1">
    <citation type="submission" date="2019-03" db="EMBL/GenBank/DDBJ databases">
        <title>Genomic Encyclopedia of Type Strains, Phase IV (KMG-IV): sequencing the most valuable type-strain genomes for metagenomic binning, comparative biology and taxonomic classification.</title>
        <authorList>
            <person name="Goeker M."/>
        </authorList>
    </citation>
    <scope>NUCLEOTIDE SEQUENCE [LARGE SCALE GENOMIC DNA]</scope>
    <source>
        <strain evidence="2 3">DSM 24591</strain>
    </source>
</reference>
<dbReference type="SUPFAM" id="SSF46785">
    <property type="entry name" value="Winged helix' DNA-binding domain"/>
    <property type="match status" value="1"/>
</dbReference>
<dbReference type="InterPro" id="IPR052543">
    <property type="entry name" value="HTH_Metal-responsive_Reg"/>
</dbReference>
<dbReference type="GO" id="GO:0003677">
    <property type="term" value="F:DNA binding"/>
    <property type="evidence" value="ECO:0007669"/>
    <property type="project" value="TreeGrafter"/>
</dbReference>
<gene>
    <name evidence="2" type="ORF">EDC26_11744</name>
</gene>
<dbReference type="SMART" id="SM00418">
    <property type="entry name" value="HTH_ARSR"/>
    <property type="match status" value="1"/>
</dbReference>
<dbReference type="InterPro" id="IPR011991">
    <property type="entry name" value="ArsR-like_HTH"/>
</dbReference>
<dbReference type="InterPro" id="IPR036390">
    <property type="entry name" value="WH_DNA-bd_sf"/>
</dbReference>
<dbReference type="GO" id="GO:0010288">
    <property type="term" value="P:response to lead ion"/>
    <property type="evidence" value="ECO:0007669"/>
    <property type="project" value="TreeGrafter"/>
</dbReference>
<dbReference type="PANTHER" id="PTHR39168">
    <property type="entry name" value="TRANSCRIPTIONAL REGULATOR-RELATED"/>
    <property type="match status" value="1"/>
</dbReference>
<name>A0A4R3LT96_9BURK</name>
<sequence>MIAFPNVSSVAFLIGDPTRAIMLAALMDGRALPAGELAYAAGITAQTASSHLSKLLAGGLLLCESEGRHRYYRLAGPNVAHALEHLAAIGQPVRHRPLGRQAQDLQMARCCYDHLAGQLGVAVTTALVERRYLKPAAQKLYSVTPAGARWFGTIGISVADAPTRRGIARQCLDWTERTHHLAGPLGVRLMAVLCESEWLRRSKTSRLVQVTPKGWAKMKEHFGLDEQSVSGGDTVRA</sequence>
<dbReference type="GO" id="GO:0003700">
    <property type="term" value="F:DNA-binding transcription factor activity"/>
    <property type="evidence" value="ECO:0007669"/>
    <property type="project" value="InterPro"/>
</dbReference>
<dbReference type="EMBL" id="SMAJ01000017">
    <property type="protein sequence ID" value="TCT02769.1"/>
    <property type="molecule type" value="Genomic_DNA"/>
</dbReference>
<dbReference type="PANTHER" id="PTHR39168:SF1">
    <property type="entry name" value="TRANSCRIPTIONAL REGULATORY PROTEIN"/>
    <property type="match status" value="1"/>
</dbReference>
<organism evidence="2 3">
    <name type="scientific">Paralcaligenes ureilyticus</name>
    <dbReference type="NCBI Taxonomy" id="627131"/>
    <lineage>
        <taxon>Bacteria</taxon>
        <taxon>Pseudomonadati</taxon>
        <taxon>Pseudomonadota</taxon>
        <taxon>Betaproteobacteria</taxon>
        <taxon>Burkholderiales</taxon>
        <taxon>Alcaligenaceae</taxon>
        <taxon>Paralcaligenes</taxon>
    </lineage>
</organism>
<dbReference type="OrthoDB" id="9797716at2"/>
<dbReference type="PROSITE" id="PS50987">
    <property type="entry name" value="HTH_ARSR_2"/>
    <property type="match status" value="1"/>
</dbReference>
<dbReference type="GO" id="GO:0032791">
    <property type="term" value="F:lead ion binding"/>
    <property type="evidence" value="ECO:0007669"/>
    <property type="project" value="TreeGrafter"/>
</dbReference>
<evidence type="ECO:0000313" key="3">
    <source>
        <dbReference type="Proteomes" id="UP000295525"/>
    </source>
</evidence>
<dbReference type="CDD" id="cd00090">
    <property type="entry name" value="HTH_ARSR"/>
    <property type="match status" value="1"/>
</dbReference>
<keyword evidence="3" id="KW-1185">Reference proteome</keyword>
<accession>A0A4R3LT96</accession>
<dbReference type="RefSeq" id="WP_132584833.1">
    <property type="nucleotide sequence ID" value="NZ_SMAJ01000017.1"/>
</dbReference>
<dbReference type="AlphaFoldDB" id="A0A4R3LT96"/>
<dbReference type="InterPro" id="IPR001845">
    <property type="entry name" value="HTH_ArsR_DNA-bd_dom"/>
</dbReference>
<dbReference type="Proteomes" id="UP000295525">
    <property type="component" value="Unassembled WGS sequence"/>
</dbReference>
<protein>
    <submittedName>
        <fullName evidence="2">ArsR family transcriptional regulator</fullName>
    </submittedName>
</protein>
<proteinExistence type="predicted"/>
<evidence type="ECO:0000313" key="2">
    <source>
        <dbReference type="EMBL" id="TCT02769.1"/>
    </source>
</evidence>
<comment type="caution">
    <text evidence="2">The sequence shown here is derived from an EMBL/GenBank/DDBJ whole genome shotgun (WGS) entry which is preliminary data.</text>
</comment>
<evidence type="ECO:0000259" key="1">
    <source>
        <dbReference type="PROSITE" id="PS50987"/>
    </source>
</evidence>
<dbReference type="InterPro" id="IPR036388">
    <property type="entry name" value="WH-like_DNA-bd_sf"/>
</dbReference>